<accession>A0A0G1SBQ8</accession>
<dbReference type="AlphaFoldDB" id="A0A0G1SBQ8"/>
<feature type="domain" description="Fido" evidence="1">
    <location>
        <begin position="103"/>
        <end position="243"/>
    </location>
</feature>
<evidence type="ECO:0000313" key="2">
    <source>
        <dbReference type="EMBL" id="KKU30690.1"/>
    </source>
</evidence>
<dbReference type="PANTHER" id="PTHR13504:SF38">
    <property type="entry name" value="FIDO DOMAIN-CONTAINING PROTEIN"/>
    <property type="match status" value="1"/>
</dbReference>
<dbReference type="Gene3D" id="1.10.3290.10">
    <property type="entry name" value="Fido-like domain"/>
    <property type="match status" value="1"/>
</dbReference>
<dbReference type="InterPro" id="IPR036388">
    <property type="entry name" value="WH-like_DNA-bd_sf"/>
</dbReference>
<protein>
    <recommendedName>
        <fullName evidence="1">Fido domain-containing protein</fullName>
    </recommendedName>
</protein>
<dbReference type="InterPro" id="IPR036597">
    <property type="entry name" value="Fido-like_dom_sf"/>
</dbReference>
<comment type="caution">
    <text evidence="2">The sequence shown here is derived from an EMBL/GenBank/DDBJ whole genome shotgun (WGS) entry which is preliminary data.</text>
</comment>
<evidence type="ECO:0000259" key="1">
    <source>
        <dbReference type="PROSITE" id="PS51459"/>
    </source>
</evidence>
<dbReference type="EMBL" id="LCMF01000015">
    <property type="protein sequence ID" value="KKU30690.1"/>
    <property type="molecule type" value="Genomic_DNA"/>
</dbReference>
<dbReference type="InterPro" id="IPR040198">
    <property type="entry name" value="Fido_containing"/>
</dbReference>
<evidence type="ECO:0000313" key="3">
    <source>
        <dbReference type="Proteomes" id="UP000034732"/>
    </source>
</evidence>
<gene>
    <name evidence="2" type="ORF">UX44_C0015G0006</name>
</gene>
<dbReference type="Pfam" id="PF02661">
    <property type="entry name" value="Fic"/>
    <property type="match status" value="1"/>
</dbReference>
<organism evidence="2 3">
    <name type="scientific">candidate division WWE3 bacterium GW2011_GWA1_46_21</name>
    <dbReference type="NCBI Taxonomy" id="1619107"/>
    <lineage>
        <taxon>Bacteria</taxon>
        <taxon>Katanobacteria</taxon>
    </lineage>
</organism>
<sequence length="335" mass="38112">MRLLFVFVPEYTITAATLASIASIEYARSIIENTVVLPVWQKQLAKDSLIKATKSALEIYGYNTSTELIKKFVNGIEKKTDTEVKNYINVRSYINQKSKSKEIDEQNLKELHAKVANGILPASKCKTYRSKKTESQIQPEEILAKTTELMDWYNGLDAQETHIVITAGILKAQLELIEPFELTNKLVSNLAVYLILSSRGYDMRGYLCLEEYYIQSRNRYDVAIMSITDTGGDITKWLEYFTEGFAHEVSKIKENIVLLAKDTKLAKVSGRSQLTERQEKIIEFLQDYGLLTNSGFQRLFPDISEDSVLRDLKTLADSGIVVKKGQTKSARYELK</sequence>
<dbReference type="PANTHER" id="PTHR13504">
    <property type="entry name" value="FIDO DOMAIN-CONTAINING PROTEIN DDB_G0283145"/>
    <property type="match status" value="1"/>
</dbReference>
<dbReference type="Proteomes" id="UP000034732">
    <property type="component" value="Unassembled WGS sequence"/>
</dbReference>
<dbReference type="PROSITE" id="PS51459">
    <property type="entry name" value="FIDO"/>
    <property type="match status" value="1"/>
</dbReference>
<dbReference type="Gene3D" id="1.10.10.10">
    <property type="entry name" value="Winged helix-like DNA-binding domain superfamily/Winged helix DNA-binding domain"/>
    <property type="match status" value="1"/>
</dbReference>
<reference evidence="2 3" key="1">
    <citation type="journal article" date="2015" name="Nature">
        <title>rRNA introns, odd ribosomes, and small enigmatic genomes across a large radiation of phyla.</title>
        <authorList>
            <person name="Brown C.T."/>
            <person name="Hug L.A."/>
            <person name="Thomas B.C."/>
            <person name="Sharon I."/>
            <person name="Castelle C.J."/>
            <person name="Singh A."/>
            <person name="Wilkins M.J."/>
            <person name="Williams K.H."/>
            <person name="Banfield J.F."/>
        </authorList>
    </citation>
    <scope>NUCLEOTIDE SEQUENCE [LARGE SCALE GENOMIC DNA]</scope>
</reference>
<proteinExistence type="predicted"/>
<dbReference type="InterPro" id="IPR003812">
    <property type="entry name" value="Fido"/>
</dbReference>
<name>A0A0G1SBQ8_UNCKA</name>
<dbReference type="SUPFAM" id="SSF140931">
    <property type="entry name" value="Fic-like"/>
    <property type="match status" value="1"/>
</dbReference>